<feature type="compositionally biased region" description="Basic and acidic residues" evidence="1">
    <location>
        <begin position="85"/>
        <end position="104"/>
    </location>
</feature>
<sequence>MAAPRNTDTRPTTLDSLFKRAYIPVPDIDSPSSSPHKALPSDRIRTISNPRPLGDRSTSTSRQSGVSFDLPPRFPQSTSAFAKVDSLKRGDNRRRSENTRREANTDLENYNAQFVAERVLPMHIHDYPQLTRIITFGRTDGKGYVVPVPLIECLKGTAKVNQGDTLVFDGLKERLPKHFFLEISWPGYPSCKKDLMATFTSDFPKETPFTKQILAHLIAKEYYELYLMHHGVKLENVSDDNAPGGYPFYRMNFVSLSLWRDGIWRIDGGLPRAWAKVDSQKIIRNTVFGKNAKSHHDMNKRIAEALKSRASESDDLLSTPSNFTISSNRHQGLDSLFADNSIQATNILSESIWVYPYDDETLFNEESLYVSADTKEDFVEYNVTPILPAAIQYFERISSIRRIITFGKTNFKGDVIPIPMYKCWDDRATELIQHPYEIIIPDSDSEEISEDKFWDNCPTWKIDLREIYGDCERPKLTKKALALLIASYYWMYFQRNAAEFSRLHLGYVIQWGDGTWRLDRGLSISSSPSK</sequence>
<keyword evidence="3" id="KW-1185">Reference proteome</keyword>
<gene>
    <name evidence="2" type="ORF">BDN70DRAFT_898242</name>
</gene>
<dbReference type="Proteomes" id="UP000807469">
    <property type="component" value="Unassembled WGS sequence"/>
</dbReference>
<proteinExistence type="predicted"/>
<accession>A0A9P5YTU8</accession>
<evidence type="ECO:0000256" key="1">
    <source>
        <dbReference type="SAM" id="MobiDB-lite"/>
    </source>
</evidence>
<feature type="compositionally biased region" description="Polar residues" evidence="1">
    <location>
        <begin position="56"/>
        <end position="66"/>
    </location>
</feature>
<feature type="compositionally biased region" description="Low complexity" evidence="1">
    <location>
        <begin position="24"/>
        <end position="35"/>
    </location>
</feature>
<name>A0A9P5YTU8_9AGAR</name>
<dbReference type="EMBL" id="MU155336">
    <property type="protein sequence ID" value="KAF9475354.1"/>
    <property type="molecule type" value="Genomic_DNA"/>
</dbReference>
<comment type="caution">
    <text evidence="2">The sequence shown here is derived from an EMBL/GenBank/DDBJ whole genome shotgun (WGS) entry which is preliminary data.</text>
</comment>
<feature type="region of interest" description="Disordered" evidence="1">
    <location>
        <begin position="24"/>
        <end position="105"/>
    </location>
</feature>
<dbReference type="AlphaFoldDB" id="A0A9P5YTU8"/>
<protein>
    <submittedName>
        <fullName evidence="2">Uncharacterized protein</fullName>
    </submittedName>
</protein>
<evidence type="ECO:0000313" key="3">
    <source>
        <dbReference type="Proteomes" id="UP000807469"/>
    </source>
</evidence>
<evidence type="ECO:0000313" key="2">
    <source>
        <dbReference type="EMBL" id="KAF9475354.1"/>
    </source>
</evidence>
<reference evidence="2" key="1">
    <citation type="submission" date="2020-11" db="EMBL/GenBank/DDBJ databases">
        <authorList>
            <consortium name="DOE Joint Genome Institute"/>
            <person name="Ahrendt S."/>
            <person name="Riley R."/>
            <person name="Andreopoulos W."/>
            <person name="Labutti K."/>
            <person name="Pangilinan J."/>
            <person name="Ruiz-Duenas F.J."/>
            <person name="Barrasa J.M."/>
            <person name="Sanchez-Garcia M."/>
            <person name="Camarero S."/>
            <person name="Miyauchi S."/>
            <person name="Serrano A."/>
            <person name="Linde D."/>
            <person name="Babiker R."/>
            <person name="Drula E."/>
            <person name="Ayuso-Fernandez I."/>
            <person name="Pacheco R."/>
            <person name="Padilla G."/>
            <person name="Ferreira P."/>
            <person name="Barriuso J."/>
            <person name="Kellner H."/>
            <person name="Castanera R."/>
            <person name="Alfaro M."/>
            <person name="Ramirez L."/>
            <person name="Pisabarro A.G."/>
            <person name="Kuo A."/>
            <person name="Tritt A."/>
            <person name="Lipzen A."/>
            <person name="He G."/>
            <person name="Yan M."/>
            <person name="Ng V."/>
            <person name="Cullen D."/>
            <person name="Martin F."/>
            <person name="Rosso M.-N."/>
            <person name="Henrissat B."/>
            <person name="Hibbett D."/>
            <person name="Martinez A.T."/>
            <person name="Grigoriev I.V."/>
        </authorList>
    </citation>
    <scope>NUCLEOTIDE SEQUENCE</scope>
    <source>
        <strain evidence="2">CIRM-BRFM 674</strain>
    </source>
</reference>
<organism evidence="2 3">
    <name type="scientific">Pholiota conissans</name>
    <dbReference type="NCBI Taxonomy" id="109636"/>
    <lineage>
        <taxon>Eukaryota</taxon>
        <taxon>Fungi</taxon>
        <taxon>Dikarya</taxon>
        <taxon>Basidiomycota</taxon>
        <taxon>Agaricomycotina</taxon>
        <taxon>Agaricomycetes</taxon>
        <taxon>Agaricomycetidae</taxon>
        <taxon>Agaricales</taxon>
        <taxon>Agaricineae</taxon>
        <taxon>Strophariaceae</taxon>
        <taxon>Pholiota</taxon>
    </lineage>
</organism>